<keyword evidence="1" id="KW-0472">Membrane</keyword>
<feature type="transmembrane region" description="Helical" evidence="1">
    <location>
        <begin position="55"/>
        <end position="75"/>
    </location>
</feature>
<dbReference type="Proteomes" id="UP000596661">
    <property type="component" value="Chromosome 6"/>
</dbReference>
<feature type="transmembrane region" description="Helical" evidence="1">
    <location>
        <begin position="20"/>
        <end position="43"/>
    </location>
</feature>
<proteinExistence type="predicted"/>
<sequence>MWSSYDGQNIARGLKATRIICVVAIIRSGMIFSILFVLAKFSSSDQFFNFVLKKPALVVSVDCVFWGFDLWNFFLSGSENASRARGTPVSPSLSTTRPKNSQLFYAVKPLQRILLTTRVVVLVETFVFEQFRQPKAHRESSLLHFFYKRQCPLEFGYGLSLLLDNSECSQEALLVNTPSKTGLACVTVRMAVIAAMLARITTSIVKAGAFGGLFTLCVP</sequence>
<organism evidence="2 3">
    <name type="scientific">Cannabis sativa</name>
    <name type="common">Hemp</name>
    <name type="synonym">Marijuana</name>
    <dbReference type="NCBI Taxonomy" id="3483"/>
    <lineage>
        <taxon>Eukaryota</taxon>
        <taxon>Viridiplantae</taxon>
        <taxon>Streptophyta</taxon>
        <taxon>Embryophyta</taxon>
        <taxon>Tracheophyta</taxon>
        <taxon>Spermatophyta</taxon>
        <taxon>Magnoliopsida</taxon>
        <taxon>eudicotyledons</taxon>
        <taxon>Gunneridae</taxon>
        <taxon>Pentapetalae</taxon>
        <taxon>rosids</taxon>
        <taxon>fabids</taxon>
        <taxon>Rosales</taxon>
        <taxon>Cannabaceae</taxon>
        <taxon>Cannabis</taxon>
    </lineage>
</organism>
<keyword evidence="1" id="KW-0812">Transmembrane</keyword>
<evidence type="ECO:0000313" key="3">
    <source>
        <dbReference type="Proteomes" id="UP000596661"/>
    </source>
</evidence>
<evidence type="ECO:0000256" key="1">
    <source>
        <dbReference type="SAM" id="Phobius"/>
    </source>
</evidence>
<dbReference type="Gramene" id="evm.model.06.666">
    <property type="protein sequence ID" value="cds.evm.model.06.666"/>
    <property type="gene ID" value="evm.TU.06.666"/>
</dbReference>
<reference evidence="2" key="1">
    <citation type="submission" date="2018-11" db="EMBL/GenBank/DDBJ databases">
        <authorList>
            <person name="Grassa J C."/>
        </authorList>
    </citation>
    <scope>NUCLEOTIDE SEQUENCE [LARGE SCALE GENOMIC DNA]</scope>
</reference>
<protein>
    <submittedName>
        <fullName evidence="2">Uncharacterized protein</fullName>
    </submittedName>
</protein>
<keyword evidence="1" id="KW-1133">Transmembrane helix</keyword>
<dbReference type="EMBL" id="UZAU01000575">
    <property type="status" value="NOT_ANNOTATED_CDS"/>
    <property type="molecule type" value="Genomic_DNA"/>
</dbReference>
<evidence type="ECO:0000313" key="2">
    <source>
        <dbReference type="EnsemblPlants" id="cds.evm.model.06.666"/>
    </source>
</evidence>
<dbReference type="AlphaFoldDB" id="A0A803PZB9"/>
<accession>A0A803PZB9</accession>
<dbReference type="EnsemblPlants" id="evm.model.06.666">
    <property type="protein sequence ID" value="cds.evm.model.06.666"/>
    <property type="gene ID" value="evm.TU.06.666"/>
</dbReference>
<name>A0A803PZB9_CANSA</name>
<reference evidence="2" key="2">
    <citation type="submission" date="2021-03" db="UniProtKB">
        <authorList>
            <consortium name="EnsemblPlants"/>
        </authorList>
    </citation>
    <scope>IDENTIFICATION</scope>
</reference>
<keyword evidence="3" id="KW-1185">Reference proteome</keyword>